<evidence type="ECO:0000313" key="2">
    <source>
        <dbReference type="EMBL" id="KAF2702851.1"/>
    </source>
</evidence>
<proteinExistence type="predicted"/>
<dbReference type="AlphaFoldDB" id="A0A6G1JRK2"/>
<gene>
    <name evidence="2" type="ORF">K504DRAFT_508658</name>
</gene>
<reference evidence="2" key="1">
    <citation type="journal article" date="2020" name="Stud. Mycol.">
        <title>101 Dothideomycetes genomes: a test case for predicting lifestyles and emergence of pathogens.</title>
        <authorList>
            <person name="Haridas S."/>
            <person name="Albert R."/>
            <person name="Binder M."/>
            <person name="Bloem J."/>
            <person name="Labutti K."/>
            <person name="Salamov A."/>
            <person name="Andreopoulos B."/>
            <person name="Baker S."/>
            <person name="Barry K."/>
            <person name="Bills G."/>
            <person name="Bluhm B."/>
            <person name="Cannon C."/>
            <person name="Castanera R."/>
            <person name="Culley D."/>
            <person name="Daum C."/>
            <person name="Ezra D."/>
            <person name="Gonzalez J."/>
            <person name="Henrissat B."/>
            <person name="Kuo A."/>
            <person name="Liang C."/>
            <person name="Lipzen A."/>
            <person name="Lutzoni F."/>
            <person name="Magnuson J."/>
            <person name="Mondo S."/>
            <person name="Nolan M."/>
            <person name="Ohm R."/>
            <person name="Pangilinan J."/>
            <person name="Park H.-J."/>
            <person name="Ramirez L."/>
            <person name="Alfaro M."/>
            <person name="Sun H."/>
            <person name="Tritt A."/>
            <person name="Yoshinaga Y."/>
            <person name="Zwiers L.-H."/>
            <person name="Turgeon B."/>
            <person name="Goodwin S."/>
            <person name="Spatafora J."/>
            <person name="Crous P."/>
            <person name="Grigoriev I."/>
        </authorList>
    </citation>
    <scope>NUCLEOTIDE SEQUENCE</scope>
    <source>
        <strain evidence="2">CBS 279.74</strain>
    </source>
</reference>
<accession>A0A6G1JRK2</accession>
<feature type="compositionally biased region" description="Polar residues" evidence="1">
    <location>
        <begin position="123"/>
        <end position="137"/>
    </location>
</feature>
<sequence>MPQRKSIPIVSPQPQVLSAPVAQKTFTEIHPTPPPQVTTGYLSSHSTSLQSQQQQYTQSRMLVKQQYTQSPVPVEQQYTKSPAPFHQQQTQQYSQQSRYNHSAAVVQQQEQSQSQTQPRHPSFHSQQHPQYAQSPTPIHQHQQYQQAQIAQSSASIQQYQQSLQQYSQKQPRQNNYTTAAREPQQSSTPTTPNSHVSPITPNQLFFQPPQTAFNDPAIPNTYSTQQHHGFSASSRVQQSIHTPQTPSRQFLPPPHQSQQSHRSSTTGGTMMGKMSSKFSSFPKSTSISMSNMCSKSGTPSAPNPNGKSFISTSDWKKWGTRAAIGVAAIGALSLGVDAIFTPLPLINRQLDAETAEILSRMSSRCTDDLDYSLFDELLLLPIWIQVLVHEISIDRLKVTYCIARGNLGFRTKAKAGINMRL</sequence>
<feature type="region of interest" description="Disordered" evidence="1">
    <location>
        <begin position="161"/>
        <end position="283"/>
    </location>
</feature>
<protein>
    <submittedName>
        <fullName evidence="2">Uncharacterized protein</fullName>
    </submittedName>
</protein>
<feature type="compositionally biased region" description="Low complexity" evidence="1">
    <location>
        <begin position="107"/>
        <end position="117"/>
    </location>
</feature>
<feature type="compositionally biased region" description="Low complexity" evidence="1">
    <location>
        <begin position="256"/>
        <end position="283"/>
    </location>
</feature>
<dbReference type="EMBL" id="MU005792">
    <property type="protein sequence ID" value="KAF2702851.1"/>
    <property type="molecule type" value="Genomic_DNA"/>
</dbReference>
<feature type="region of interest" description="Disordered" evidence="1">
    <location>
        <begin position="1"/>
        <end position="68"/>
    </location>
</feature>
<feature type="compositionally biased region" description="Polar residues" evidence="1">
    <location>
        <begin position="291"/>
        <end position="308"/>
    </location>
</feature>
<feature type="compositionally biased region" description="Polar residues" evidence="1">
    <location>
        <begin position="220"/>
        <end position="248"/>
    </location>
</feature>
<feature type="compositionally biased region" description="Low complexity" evidence="1">
    <location>
        <begin position="41"/>
        <end position="59"/>
    </location>
</feature>
<feature type="compositionally biased region" description="Low complexity" evidence="1">
    <location>
        <begin position="138"/>
        <end position="149"/>
    </location>
</feature>
<dbReference type="Proteomes" id="UP000799428">
    <property type="component" value="Unassembled WGS sequence"/>
</dbReference>
<keyword evidence="3" id="KW-1185">Reference proteome</keyword>
<organism evidence="2 3">
    <name type="scientific">Pleomassaria siparia CBS 279.74</name>
    <dbReference type="NCBI Taxonomy" id="1314801"/>
    <lineage>
        <taxon>Eukaryota</taxon>
        <taxon>Fungi</taxon>
        <taxon>Dikarya</taxon>
        <taxon>Ascomycota</taxon>
        <taxon>Pezizomycotina</taxon>
        <taxon>Dothideomycetes</taxon>
        <taxon>Pleosporomycetidae</taxon>
        <taxon>Pleosporales</taxon>
        <taxon>Pleomassariaceae</taxon>
        <taxon>Pleomassaria</taxon>
    </lineage>
</organism>
<feature type="compositionally biased region" description="Polar residues" evidence="1">
    <location>
        <begin position="169"/>
        <end position="213"/>
    </location>
</feature>
<evidence type="ECO:0000256" key="1">
    <source>
        <dbReference type="SAM" id="MobiDB-lite"/>
    </source>
</evidence>
<feature type="region of interest" description="Disordered" evidence="1">
    <location>
        <begin position="289"/>
        <end position="308"/>
    </location>
</feature>
<name>A0A6G1JRK2_9PLEO</name>
<feature type="compositionally biased region" description="Low complexity" evidence="1">
    <location>
        <begin position="87"/>
        <end position="97"/>
    </location>
</feature>
<feature type="region of interest" description="Disordered" evidence="1">
    <location>
        <begin position="82"/>
        <end position="149"/>
    </location>
</feature>
<evidence type="ECO:0000313" key="3">
    <source>
        <dbReference type="Proteomes" id="UP000799428"/>
    </source>
</evidence>